<protein>
    <submittedName>
        <fullName evidence="2">Uncharacterized protein</fullName>
    </submittedName>
</protein>
<feature type="transmembrane region" description="Helical" evidence="1">
    <location>
        <begin position="279"/>
        <end position="302"/>
    </location>
</feature>
<keyword evidence="1" id="KW-1133">Transmembrane helix</keyword>
<name>A0AAV9JVX5_9PEZI</name>
<evidence type="ECO:0000313" key="2">
    <source>
        <dbReference type="EMBL" id="KAK4549879.1"/>
    </source>
</evidence>
<keyword evidence="3" id="KW-1185">Reference proteome</keyword>
<keyword evidence="1" id="KW-0472">Membrane</keyword>
<dbReference type="Proteomes" id="UP001324427">
    <property type="component" value="Unassembled WGS sequence"/>
</dbReference>
<proteinExistence type="predicted"/>
<accession>A0AAV9JVX5</accession>
<evidence type="ECO:0000313" key="3">
    <source>
        <dbReference type="Proteomes" id="UP001324427"/>
    </source>
</evidence>
<dbReference type="AlphaFoldDB" id="A0AAV9JVX5"/>
<comment type="caution">
    <text evidence="2">The sequence shown here is derived from an EMBL/GenBank/DDBJ whole genome shotgun (WGS) entry which is preliminary data.</text>
</comment>
<reference evidence="2 3" key="1">
    <citation type="submission" date="2021-11" db="EMBL/GenBank/DDBJ databases">
        <title>Black yeast isolated from Biological Soil Crust.</title>
        <authorList>
            <person name="Kurbessoian T."/>
        </authorList>
    </citation>
    <scope>NUCLEOTIDE SEQUENCE [LARGE SCALE GENOMIC DNA]</scope>
    <source>
        <strain evidence="2 3">CCFEE 5522</strain>
    </source>
</reference>
<dbReference type="EMBL" id="JAVFHQ010000003">
    <property type="protein sequence ID" value="KAK4549879.1"/>
    <property type="molecule type" value="Genomic_DNA"/>
</dbReference>
<gene>
    <name evidence="2" type="ORF">LTR36_005180</name>
</gene>
<keyword evidence="1" id="KW-0812">Transmembrane</keyword>
<sequence length="359" mass="38954">MFGYGLAADNNYTKCIPDGDGWGSAFPNTKYASFIVDGAYDSDTNTVGPGIDYEIFSSDKVAFLNNGVLPAGISDDCIVNGTVPVGADCDYDLLFSAPPPAANATSYVTTLRMTMSDGTNVAVLAVDYIAYLNFTTYTLDPSFLTNPLLLIQTASTPSPGIGAVPVNPAWTLAAWSVDNGGTLASNRSATTFLHKIMQDILDRSLYDPDHTSAFEYINAEYQAVTSLPVLETLSMIEYVTLNTTAKKVTQAMIEDETTPTLYRNANMYVWAYGMSSRTAYLGVLVAILGCMVVLTQFVLGLVSRRRYRSPTQLLVAALEHAPKGEFDGREHNEAEMARVRFHIRDAANTAGKFSFHPPT</sequence>
<organism evidence="2 3">
    <name type="scientific">Oleoguttula mirabilis</name>
    <dbReference type="NCBI Taxonomy" id="1507867"/>
    <lineage>
        <taxon>Eukaryota</taxon>
        <taxon>Fungi</taxon>
        <taxon>Dikarya</taxon>
        <taxon>Ascomycota</taxon>
        <taxon>Pezizomycotina</taxon>
        <taxon>Dothideomycetes</taxon>
        <taxon>Dothideomycetidae</taxon>
        <taxon>Mycosphaerellales</taxon>
        <taxon>Teratosphaeriaceae</taxon>
        <taxon>Oleoguttula</taxon>
    </lineage>
</organism>
<evidence type="ECO:0000256" key="1">
    <source>
        <dbReference type="SAM" id="Phobius"/>
    </source>
</evidence>